<keyword evidence="3" id="KW-0378">Hydrolase</keyword>
<dbReference type="SMART" id="SM00710">
    <property type="entry name" value="PbH1"/>
    <property type="match status" value="5"/>
</dbReference>
<keyword evidence="2" id="KW-1133">Transmembrane helix</keyword>
<proteinExistence type="predicted"/>
<sequence>MHHNIVLIDDNFAIRQIIKIFLGRLSRKYSFDLNIYTSDNGVEGLGYVFITNPNIVIVDTTLPKYSGKDIIEFFVQNVKFRSDEIHVIVLEENPKKKINLPKNFHRINKNKQNSFDLLTDVLIECLNISDLGRMSRLYDSLGGFVMKYSNIDDLLSKKISKRIHLVNILHRAKWAIFEILIASALAIIILIYGKPKDNNIAQSRLDRKIFRTKYYPTLALSFVSAMFILINVSLFGFTQLSVFRNNLLETKALTTFVVDTVADDADFLIGDGVCDTDDSVGDGPCTLRAAIEESNSLAGADNIHFNIPGTAPFEILTSSLLPTITSTINIDGMTQGGNCTTDAFSTPVVIVSADPLTYDTKLIFSTGAENSTLKGMKFDSAHVNIENTSDITLTCNWFDGTSTDERDNLYILNSSNIMVGGANGVNNYRNYFFNATRNGISIENSNFVSVWGNSIGLYETQTTQTAAGNENAGVWVTGTSSNVDIGYGSLPNSQCTQGCNIISSNLYGVLFQNITGTTLTVGGNIFGFGRVALADFGNGTGIEFNGDVHVTYNKIVASDTGISASGSDWSIQSNWIGDVTLGNIRGIELGSLLQNTQIDSNVIMGNSLGISLLGEYNENFGPLDITDNIIGLEADGYTPAGNNTGISFTTGNQAEGYWGNSTIEISGNTISDNQMPFNNTNLSFEGHAFEGIVFDNNRIGVGVVDDIDLGNVYGIRSEAPMTITNNNFSYTSDFDYALELFSNSTVTNNNFNYNFSAVHLDYDNTSFSGNQFNENTVSMTVSGSSNEITSNTICNTSGGEVFINNSNLNKFSLNKFGSVNDTSIEVIGTSVNNSFTHNAFAQSIEIPIDLDDNGPTANDPGDVDTGANNRQNYPDNFSLVGSDIEFDFDTNAGDYRIEFHIPDTGSCSTLSSVACSGDISHAGGNQSHSLNCPGLPIGNFDIFALSALILAPDEYGDTSELSPIVTLNNPGPTNTPTPTDTPIPTSTETPVPTATDTPVPTATDTPLPTATDTPIPTATNTPIPTPTITPLPTPTNTPVPIITSTSTPVLTNTPVVSSIPEASSTALQPTTQQSLSSPTPATVINDFTISITPTQTVRPTSQIPDEVIENLSLDLSPDDTYAIPDDSLLKSPEVKSLTLSFTKRLDEFVTDSPIIGTILKTSIDMGERIKPLSDNLSYLLSLQFIGLQTAQLGVTSLNVLALATPAIVTAFSQPKILYYALAWFWKRKSKQPWGIVYDKATGAPVAFASLVLSQEGKTVSTQATDLQGKYGFFVNKGKYQLYISHSDYLELVSDIEVSYDGEIISKDFEVIAKSRDDVNSNIRWSVYKLKRQLAKNLFILNTTIFSIGFVYTIFAITNHLTIINYVILSLYLFQFLLMIVFYFFKEKEFGQVLDVSTGLPVSGAIVRIFNEDRQIDVAITDKQGRYSFILEPGNYYLKATANGYVFPSENTPNITKNKLGNKLLKFTTQDKQRVNITVYMRKFATLNANKQVILSPFN</sequence>
<protein>
    <submittedName>
        <fullName evidence="3">Carboxypeptidase regulatory-like domain-containing protein</fullName>
    </submittedName>
</protein>
<dbReference type="SUPFAM" id="SSF49464">
    <property type="entry name" value="Carboxypeptidase regulatory domain-like"/>
    <property type="match status" value="2"/>
</dbReference>
<accession>A0A955L0W7</accession>
<feature type="compositionally biased region" description="Pro residues" evidence="1">
    <location>
        <begin position="1023"/>
        <end position="1035"/>
    </location>
</feature>
<dbReference type="InterPro" id="IPR011006">
    <property type="entry name" value="CheY-like_superfamily"/>
</dbReference>
<feature type="region of interest" description="Disordered" evidence="1">
    <location>
        <begin position="967"/>
        <end position="1035"/>
    </location>
</feature>
<feature type="compositionally biased region" description="Low complexity" evidence="1">
    <location>
        <begin position="982"/>
        <end position="1022"/>
    </location>
</feature>
<keyword evidence="2" id="KW-0472">Membrane</keyword>
<dbReference type="SUPFAM" id="SSF52172">
    <property type="entry name" value="CheY-like"/>
    <property type="match status" value="1"/>
</dbReference>
<feature type="transmembrane region" description="Helical" evidence="2">
    <location>
        <begin position="214"/>
        <end position="237"/>
    </location>
</feature>
<dbReference type="Proteomes" id="UP000745577">
    <property type="component" value="Unassembled WGS sequence"/>
</dbReference>
<keyword evidence="3" id="KW-0121">Carboxypeptidase</keyword>
<keyword evidence="3" id="KW-0645">Protease</keyword>
<feature type="transmembrane region" description="Helical" evidence="2">
    <location>
        <begin position="1337"/>
        <end position="1356"/>
    </location>
</feature>
<dbReference type="GO" id="GO:0004180">
    <property type="term" value="F:carboxypeptidase activity"/>
    <property type="evidence" value="ECO:0007669"/>
    <property type="project" value="UniProtKB-KW"/>
</dbReference>
<evidence type="ECO:0000256" key="2">
    <source>
        <dbReference type="SAM" id="Phobius"/>
    </source>
</evidence>
<evidence type="ECO:0000313" key="3">
    <source>
        <dbReference type="EMBL" id="MCA9379715.1"/>
    </source>
</evidence>
<dbReference type="InterPro" id="IPR008969">
    <property type="entry name" value="CarboxyPept-like_regulatory"/>
</dbReference>
<dbReference type="Gene3D" id="2.60.40.1120">
    <property type="entry name" value="Carboxypeptidase-like, regulatory domain"/>
    <property type="match status" value="2"/>
</dbReference>
<evidence type="ECO:0000313" key="4">
    <source>
        <dbReference type="Proteomes" id="UP000745577"/>
    </source>
</evidence>
<dbReference type="Gene3D" id="3.40.50.2300">
    <property type="match status" value="1"/>
</dbReference>
<organism evidence="3 4">
    <name type="scientific">Candidatus Dojkabacteria bacterium</name>
    <dbReference type="NCBI Taxonomy" id="2099670"/>
    <lineage>
        <taxon>Bacteria</taxon>
        <taxon>Candidatus Dojkabacteria</taxon>
    </lineage>
</organism>
<name>A0A955L0W7_9BACT</name>
<dbReference type="Pfam" id="PF13620">
    <property type="entry name" value="CarboxypepD_reg"/>
    <property type="match status" value="1"/>
</dbReference>
<feature type="transmembrane region" description="Helical" evidence="2">
    <location>
        <begin position="1362"/>
        <end position="1384"/>
    </location>
</feature>
<feature type="transmembrane region" description="Helical" evidence="2">
    <location>
        <begin position="1199"/>
        <end position="1221"/>
    </location>
</feature>
<reference evidence="3" key="1">
    <citation type="submission" date="2020-04" db="EMBL/GenBank/DDBJ databases">
        <authorList>
            <person name="Zhang T."/>
        </authorList>
    </citation>
    <scope>NUCLEOTIDE SEQUENCE</scope>
    <source>
        <strain evidence="3">HKST-UBA15</strain>
    </source>
</reference>
<comment type="caution">
    <text evidence="3">The sequence shown here is derived from an EMBL/GenBank/DDBJ whole genome shotgun (WGS) entry which is preliminary data.</text>
</comment>
<feature type="transmembrane region" description="Helical" evidence="2">
    <location>
        <begin position="174"/>
        <end position="193"/>
    </location>
</feature>
<dbReference type="EMBL" id="JAGQLL010000007">
    <property type="protein sequence ID" value="MCA9379715.1"/>
    <property type="molecule type" value="Genomic_DNA"/>
</dbReference>
<dbReference type="InterPro" id="IPR006626">
    <property type="entry name" value="PbH1"/>
</dbReference>
<gene>
    <name evidence="3" type="ORF">KC675_00900</name>
</gene>
<keyword evidence="2" id="KW-0812">Transmembrane</keyword>
<evidence type="ECO:0000256" key="1">
    <source>
        <dbReference type="SAM" id="MobiDB-lite"/>
    </source>
</evidence>
<reference evidence="3" key="2">
    <citation type="journal article" date="2021" name="Microbiome">
        <title>Successional dynamics and alternative stable states in a saline activated sludge microbial community over 9 years.</title>
        <authorList>
            <person name="Wang Y."/>
            <person name="Ye J."/>
            <person name="Ju F."/>
            <person name="Liu L."/>
            <person name="Boyd J.A."/>
            <person name="Deng Y."/>
            <person name="Parks D.H."/>
            <person name="Jiang X."/>
            <person name="Yin X."/>
            <person name="Woodcroft B.J."/>
            <person name="Tyson G.W."/>
            <person name="Hugenholtz P."/>
            <person name="Polz M.F."/>
            <person name="Zhang T."/>
        </authorList>
    </citation>
    <scope>NUCLEOTIDE SEQUENCE</scope>
    <source>
        <strain evidence="3">HKST-UBA15</strain>
    </source>
</reference>